<dbReference type="Proteomes" id="UP001553715">
    <property type="component" value="Unassembled WGS sequence"/>
</dbReference>
<keyword evidence="1" id="KW-1133">Transmembrane helix</keyword>
<reference evidence="2 3" key="1">
    <citation type="submission" date="2024-06" db="EMBL/GenBank/DDBJ databases">
        <title>The Natural Products Discovery Center: Release of the First 8490 Sequenced Strains for Exploring Actinobacteria Biosynthetic Diversity.</title>
        <authorList>
            <person name="Kalkreuter E."/>
            <person name="Kautsar S.A."/>
            <person name="Yang D."/>
            <person name="Bader C.D."/>
            <person name="Teijaro C.N."/>
            <person name="Fluegel L."/>
            <person name="Davis C.M."/>
            <person name="Simpson J.R."/>
            <person name="Lauterbach L."/>
            <person name="Steele A.D."/>
            <person name="Gui C."/>
            <person name="Meng S."/>
            <person name="Li G."/>
            <person name="Viehrig K."/>
            <person name="Ye F."/>
            <person name="Su P."/>
            <person name="Kiefer A.F."/>
            <person name="Nichols A."/>
            <person name="Cepeda A.J."/>
            <person name="Yan W."/>
            <person name="Fan B."/>
            <person name="Jiang Y."/>
            <person name="Adhikari A."/>
            <person name="Zheng C.-J."/>
            <person name="Schuster L."/>
            <person name="Cowan T.M."/>
            <person name="Smanski M.J."/>
            <person name="Chevrette M.G."/>
            <person name="De Carvalho L.P.S."/>
            <person name="Shen B."/>
        </authorList>
    </citation>
    <scope>NUCLEOTIDE SEQUENCE [LARGE SCALE GENOMIC DNA]</scope>
    <source>
        <strain evidence="2 3">NPDC077434</strain>
    </source>
</reference>
<accession>A0ABV3LJA9</accession>
<keyword evidence="1" id="KW-0472">Membrane</keyword>
<evidence type="ECO:0008006" key="4">
    <source>
        <dbReference type="Google" id="ProtNLM"/>
    </source>
</evidence>
<feature type="transmembrane region" description="Helical" evidence="1">
    <location>
        <begin position="44"/>
        <end position="63"/>
    </location>
</feature>
<feature type="transmembrane region" description="Helical" evidence="1">
    <location>
        <begin position="70"/>
        <end position="90"/>
    </location>
</feature>
<feature type="transmembrane region" description="Helical" evidence="1">
    <location>
        <begin position="96"/>
        <end position="116"/>
    </location>
</feature>
<sequence length="132" mass="13254">MRSPRLATVAAALLALEGVALTVVALIELVGLGAGEAASLPTAIALIVLTLIGAAALFAFALGTRRGRTWARSGGVVLQVLAVALALASLTVQPVLWAFVLGVGLPGIIGFLLLIASARSESVGSMQEPAED</sequence>
<evidence type="ECO:0000313" key="2">
    <source>
        <dbReference type="EMBL" id="MEW1975881.1"/>
    </source>
</evidence>
<organism evidence="2 3">
    <name type="scientific">Microbacterium profundi</name>
    <dbReference type="NCBI Taxonomy" id="450380"/>
    <lineage>
        <taxon>Bacteria</taxon>
        <taxon>Bacillati</taxon>
        <taxon>Actinomycetota</taxon>
        <taxon>Actinomycetes</taxon>
        <taxon>Micrococcales</taxon>
        <taxon>Microbacteriaceae</taxon>
        <taxon>Microbacterium</taxon>
    </lineage>
</organism>
<keyword evidence="1" id="KW-0812">Transmembrane</keyword>
<comment type="caution">
    <text evidence="2">The sequence shown here is derived from an EMBL/GenBank/DDBJ whole genome shotgun (WGS) entry which is preliminary data.</text>
</comment>
<dbReference type="EMBL" id="JBFBMH010000018">
    <property type="protein sequence ID" value="MEW1975881.1"/>
    <property type="molecule type" value="Genomic_DNA"/>
</dbReference>
<keyword evidence="3" id="KW-1185">Reference proteome</keyword>
<proteinExistence type="predicted"/>
<gene>
    <name evidence="2" type="ORF">AB0301_12515</name>
</gene>
<name>A0ABV3LJA9_9MICO</name>
<evidence type="ECO:0000313" key="3">
    <source>
        <dbReference type="Proteomes" id="UP001553715"/>
    </source>
</evidence>
<dbReference type="RefSeq" id="WP_033104712.1">
    <property type="nucleotide sequence ID" value="NZ_JAJVKR010000001.1"/>
</dbReference>
<evidence type="ECO:0000256" key="1">
    <source>
        <dbReference type="SAM" id="Phobius"/>
    </source>
</evidence>
<protein>
    <recommendedName>
        <fullName evidence="4">Histidine kinase</fullName>
    </recommendedName>
</protein>